<dbReference type="Proteomes" id="UP000188912">
    <property type="component" value="Chromosome"/>
</dbReference>
<dbReference type="AlphaFoldDB" id="A0A1U9JTL6"/>
<sequence length="307" mass="33695">MPKLEQAIRHAFSKIDANDPAKRHQIYDAIWQMQEKTLTAEAKPDKQAIQEKRARLSHIIKKIEAEFQQFAPAVNDRLDSVSPARERTNHRAASSGPEEEAGPMVNRHKKHRRSPLRLLAILLIILLVTGFIAWAFFYSLIGGFSPTPDRPVSAPSYQDSLNPPGWTRVFNPADPAGLTTTGNATAQLHNEEGADFIRIHGKTAKDVTIIEIGPGALMALRGKTATINIIARGLSKNGTPASIICDFGNDEVNGHYRFNVSAARNNLLLEVNVPQTVNAPARLYISTNSADKNAGIDIFSVLIQAVE</sequence>
<evidence type="ECO:0000256" key="2">
    <source>
        <dbReference type="SAM" id="Phobius"/>
    </source>
</evidence>
<dbReference type="KEGG" id="thd:BHV28_04900"/>
<keyword evidence="2" id="KW-0812">Transmembrane</keyword>
<keyword evidence="2" id="KW-0472">Membrane</keyword>
<feature type="region of interest" description="Disordered" evidence="1">
    <location>
        <begin position="80"/>
        <end position="108"/>
    </location>
</feature>
<evidence type="ECO:0000313" key="4">
    <source>
        <dbReference type="Proteomes" id="UP000188912"/>
    </source>
</evidence>
<feature type="transmembrane region" description="Helical" evidence="2">
    <location>
        <begin position="116"/>
        <end position="141"/>
    </location>
</feature>
<protein>
    <submittedName>
        <fullName evidence="3">Uncharacterized protein</fullName>
    </submittedName>
</protein>
<proteinExistence type="predicted"/>
<keyword evidence="4" id="KW-1185">Reference proteome</keyword>
<name>A0A1U9JTL6_9HYPH</name>
<reference evidence="3 4" key="2">
    <citation type="journal article" date="2016" name="Sci. Rep.">
        <title>The genome of Rhizobiales bacteria in predatory ants reveals urease gene functions but no genes for nitrogen fixation.</title>
        <authorList>
            <person name="Neuvonen M.M."/>
            <person name="Tamarit D."/>
            <person name="Naslund K."/>
            <person name="Liebig J."/>
            <person name="Feldhaar H."/>
            <person name="Moran N.A."/>
            <person name="Guy L."/>
            <person name="Andersson S.G."/>
        </authorList>
    </citation>
    <scope>NUCLEOTIDE SEQUENCE [LARGE SCALE GENOMIC DNA]</scope>
    <source>
        <strain evidence="3 4">Hsal</strain>
    </source>
</reference>
<evidence type="ECO:0000256" key="1">
    <source>
        <dbReference type="SAM" id="MobiDB-lite"/>
    </source>
</evidence>
<organism evidence="3 4">
    <name type="scientific">Candidatus Tokpelaia hoelldobleri</name>
    <dbReference type="NCBI Taxonomy" id="1902579"/>
    <lineage>
        <taxon>Bacteria</taxon>
        <taxon>Pseudomonadati</taxon>
        <taxon>Pseudomonadota</taxon>
        <taxon>Alphaproteobacteria</taxon>
        <taxon>Hyphomicrobiales</taxon>
        <taxon>Candidatus Tokpelaia</taxon>
    </lineage>
</organism>
<feature type="compositionally biased region" description="Basic and acidic residues" evidence="1">
    <location>
        <begin position="80"/>
        <end position="89"/>
    </location>
</feature>
<evidence type="ECO:0000313" key="3">
    <source>
        <dbReference type="EMBL" id="AQS41202.1"/>
    </source>
</evidence>
<keyword evidence="2" id="KW-1133">Transmembrane helix</keyword>
<dbReference type="STRING" id="1902579.BHV28_04900"/>
<reference evidence="3 4" key="1">
    <citation type="journal article" date="2010" name="Science">
        <title>Genomic comparison of the ants Camponotus floridanus and Harpegnathos saltator.</title>
        <authorList>
            <person name="Bonasio R."/>
            <person name="Zhang G."/>
            <person name="Ye C."/>
            <person name="Mutti N.S."/>
            <person name="Fang X."/>
            <person name="Qin N."/>
            <person name="Donahue G."/>
            <person name="Yang P."/>
            <person name="Li Q."/>
            <person name="Li C."/>
            <person name="Zhang P."/>
            <person name="Huang Z."/>
            <person name="Berger S.L."/>
            <person name="Reinberg D."/>
            <person name="Wang J."/>
            <person name="Liebig J."/>
        </authorList>
    </citation>
    <scope>NUCLEOTIDE SEQUENCE [LARGE SCALE GENOMIC DNA]</scope>
    <source>
        <strain evidence="3 4">Hsal</strain>
    </source>
</reference>
<accession>A0A1U9JTL6</accession>
<dbReference type="EMBL" id="CP017315">
    <property type="protein sequence ID" value="AQS41202.1"/>
    <property type="molecule type" value="Genomic_DNA"/>
</dbReference>
<gene>
    <name evidence="3" type="ORF">BHV28_04900</name>
</gene>